<dbReference type="Gene3D" id="3.40.50.150">
    <property type="entry name" value="Vaccinia Virus protein VP39"/>
    <property type="match status" value="1"/>
</dbReference>
<keyword evidence="10" id="KW-1185">Reference proteome</keyword>
<dbReference type="NCBIfam" id="NF033451">
    <property type="entry name" value="BREX_2_MTaseX"/>
    <property type="match status" value="1"/>
</dbReference>
<dbReference type="AlphaFoldDB" id="A0A411YKZ0"/>
<dbReference type="Pfam" id="PF22654">
    <property type="entry name" value="DUF7008"/>
    <property type="match status" value="1"/>
</dbReference>
<evidence type="ECO:0000313" key="9">
    <source>
        <dbReference type="EMBL" id="QBI21865.1"/>
    </source>
</evidence>
<dbReference type="KEGG" id="erz:ER308_02325"/>
<accession>A0A411YKZ0</accession>
<dbReference type="InterPro" id="IPR029063">
    <property type="entry name" value="SAM-dependent_MTases_sf"/>
</dbReference>
<reference evidence="9 10" key="1">
    <citation type="submission" date="2019-01" db="EMBL/GenBank/DDBJ databases">
        <title>Egibacter rhizosphaerae EGI 80759T.</title>
        <authorList>
            <person name="Chen D.-D."/>
            <person name="Tian Y."/>
            <person name="Jiao J.-Y."/>
            <person name="Zhang X.-T."/>
            <person name="Zhang Y.-G."/>
            <person name="Zhang Y."/>
            <person name="Xiao M."/>
            <person name="Shu W.-S."/>
            <person name="Li W.-J."/>
        </authorList>
    </citation>
    <scope>NUCLEOTIDE SEQUENCE [LARGE SCALE GENOMIC DNA]</scope>
    <source>
        <strain evidence="9 10">EGI 80759</strain>
    </source>
</reference>
<dbReference type="EMBL" id="CP036402">
    <property type="protein sequence ID" value="QBI21865.1"/>
    <property type="molecule type" value="Genomic_DNA"/>
</dbReference>
<feature type="region of interest" description="Disordered" evidence="6">
    <location>
        <begin position="1171"/>
        <end position="1197"/>
    </location>
</feature>
<evidence type="ECO:0000256" key="2">
    <source>
        <dbReference type="ARBA" id="ARBA00022603"/>
    </source>
</evidence>
<feature type="domain" description="DUF7008" evidence="8">
    <location>
        <begin position="805"/>
        <end position="1188"/>
    </location>
</feature>
<protein>
    <recommendedName>
        <fullName evidence="1">site-specific DNA-methyltransferase (adenine-specific)</fullName>
        <ecNumber evidence="1">2.1.1.72</ecNumber>
    </recommendedName>
</protein>
<keyword evidence="4" id="KW-0949">S-adenosyl-L-methionine</keyword>
<dbReference type="InterPro" id="IPR011639">
    <property type="entry name" value="MethylTrfase_TaqI-like_dom"/>
</dbReference>
<evidence type="ECO:0000256" key="3">
    <source>
        <dbReference type="ARBA" id="ARBA00022679"/>
    </source>
</evidence>
<proteinExistence type="predicted"/>
<dbReference type="GO" id="GO:0006304">
    <property type="term" value="P:DNA modification"/>
    <property type="evidence" value="ECO:0007669"/>
    <property type="project" value="InterPro"/>
</dbReference>
<evidence type="ECO:0000259" key="8">
    <source>
        <dbReference type="Pfam" id="PF22654"/>
    </source>
</evidence>
<evidence type="ECO:0000313" key="10">
    <source>
        <dbReference type="Proteomes" id="UP000291469"/>
    </source>
</evidence>
<dbReference type="GO" id="GO:0003676">
    <property type="term" value="F:nucleic acid binding"/>
    <property type="evidence" value="ECO:0007669"/>
    <property type="project" value="InterPro"/>
</dbReference>
<dbReference type="GO" id="GO:0032259">
    <property type="term" value="P:methylation"/>
    <property type="evidence" value="ECO:0007669"/>
    <property type="project" value="UniProtKB-KW"/>
</dbReference>
<evidence type="ECO:0000256" key="1">
    <source>
        <dbReference type="ARBA" id="ARBA00011900"/>
    </source>
</evidence>
<evidence type="ECO:0000256" key="4">
    <source>
        <dbReference type="ARBA" id="ARBA00022691"/>
    </source>
</evidence>
<dbReference type="REBASE" id="302972">
    <property type="entry name" value="Erh80759ORF2325P"/>
</dbReference>
<dbReference type="EC" id="2.1.1.72" evidence="1"/>
<organism evidence="9 10">
    <name type="scientific">Egibacter rhizosphaerae</name>
    <dbReference type="NCBI Taxonomy" id="1670831"/>
    <lineage>
        <taxon>Bacteria</taxon>
        <taxon>Bacillati</taxon>
        <taxon>Actinomycetota</taxon>
        <taxon>Nitriliruptoria</taxon>
        <taxon>Egibacterales</taxon>
        <taxon>Egibacteraceae</taxon>
        <taxon>Egibacter</taxon>
    </lineage>
</organism>
<keyword evidence="3 9" id="KW-0808">Transferase</keyword>
<gene>
    <name evidence="9" type="primary">pglX</name>
    <name evidence="9" type="ORF">ER308_02325</name>
</gene>
<dbReference type="Pfam" id="PF07669">
    <property type="entry name" value="Eco57I"/>
    <property type="match status" value="1"/>
</dbReference>
<dbReference type="PRINTS" id="PR00507">
    <property type="entry name" value="N12N6MTFRASE"/>
</dbReference>
<feature type="domain" description="Type II methyltransferase M.TaqI-like" evidence="7">
    <location>
        <begin position="264"/>
        <end position="441"/>
    </location>
</feature>
<dbReference type="PANTHER" id="PTHR33841:SF1">
    <property type="entry name" value="DNA METHYLTRANSFERASE A"/>
    <property type="match status" value="1"/>
</dbReference>
<keyword evidence="2 9" id="KW-0489">Methyltransferase</keyword>
<feature type="region of interest" description="Disordered" evidence="6">
    <location>
        <begin position="1020"/>
        <end position="1041"/>
    </location>
</feature>
<evidence type="ECO:0000256" key="5">
    <source>
        <dbReference type="ARBA" id="ARBA00047942"/>
    </source>
</evidence>
<sequence length="1197" mass="134739">MDALAPLVTRLVDDLRGRTDTVDEVAAEVRGWHAQAQSAGRTDRAYEDWREDWLHQVAVAWVLGCVFVRFCEDNELVEVPLISGPGRRRAIAGDHRAEFFAQHRTAGNRAWLLEVFGRYAELPGTRELFADTNPLWLLGPSDDGARMLLDEFWRVDAASGELVHDFTDAELDTRFLGDCYQELSEHAKKQFALLQTPEFVEEFILERTLDPAIREFGIEQAAMIDPTCGSGHFLLGAFERLLEAWRRHEPATPVRTLAERALQQVNGVDVNPFAVSVARFRLLVAALKAAGIRKLQDAPNFHLRVATGDSLIHGTRPDEMFATSAQTTALAQHRYPFEDGDFADELLTANQYQAVVGNPPYITVKDPALNRAYRERYDSCRGKYAASVPFTERFFDLATRGNGHAGYVGTITANSFMKREFGKDLIEKHLPRYDLTHVIDTSGAYIPGHGTPTVILLGRDQQPATSTVRAVLGIRGEPGRPDSPARGEVWSSIVNLVSRPGSENDYVSVVDLEREKFARHPWSLRGGAAPESMAQIEGVAGSRLLSGIESIGFGAITGEDGLFGEWPPSAPLRKGLPTEHIRGFVTGDVVRDWSIGDDMVALFPYDGSLYVDVPDAHLRLAWPVRTTLRAGLMFGKTKELRGLHWAEYTYASADRLLAGLSFTFAFVATHNHFVLDRGGKVFKQSAPVIKLPEDATEDEHLELVGLLNSSAACFWMKQVFQPKGGSGLGRGIQDEPWEGRYEFDGTKLKAFPIPAETPLPRARRLDELATELSASLPDAIAEEETPRPERLDAAAEQVDELRARMGALQEELDWECYQHYGLLEEDLTLPEEQLPALNRGERAFEIVLARRQVRGEATTSWFERHGSTPISELPAHWPEAYRLLVERRIELIEDDRKLNLLERPEYKRRWNWDDWGDLEQDALREWLLDRLEARHLWAWPSVRSTAALADLVRGDEDFAVVAQRYAGRSDVDLTKLVTRLVEDDAVPYLAAYRFTDSGLRKRAVWERVWALQREEDELDRRARLPEDDPDHLSSEQAEKEKAKLEIPVPPKYAKGDFRSATSWSLRGKLDVPKERFIAYPGTQVGADTTPVIGWAGWDHLQQAQALAEHYNAARDSGAEHDQLVPLLAGLHELVPWLRQWHNEYVPAYGQRLDDFFASFVDDEARGLGITTDELAAWRPPQSTRGRRRGSGQRETSR</sequence>
<dbReference type="PANTHER" id="PTHR33841">
    <property type="entry name" value="DNA METHYLTRANSFERASE YEEA-RELATED"/>
    <property type="match status" value="1"/>
</dbReference>
<dbReference type="GO" id="GO:0009007">
    <property type="term" value="F:site-specific DNA-methyltransferase (adenine-specific) activity"/>
    <property type="evidence" value="ECO:0007669"/>
    <property type="project" value="UniProtKB-EC"/>
</dbReference>
<dbReference type="InterPro" id="IPR054277">
    <property type="entry name" value="DUF7008"/>
</dbReference>
<dbReference type="Proteomes" id="UP000291469">
    <property type="component" value="Chromosome"/>
</dbReference>
<evidence type="ECO:0000256" key="6">
    <source>
        <dbReference type="SAM" id="MobiDB-lite"/>
    </source>
</evidence>
<dbReference type="InterPro" id="IPR050953">
    <property type="entry name" value="N4_N6_ade-DNA_methylase"/>
</dbReference>
<dbReference type="OrthoDB" id="4280289at2"/>
<dbReference type="SUPFAM" id="SSF53335">
    <property type="entry name" value="S-adenosyl-L-methionine-dependent methyltransferases"/>
    <property type="match status" value="1"/>
</dbReference>
<comment type="catalytic activity">
    <reaction evidence="5">
        <text>a 2'-deoxyadenosine in DNA + S-adenosyl-L-methionine = an N(6)-methyl-2'-deoxyadenosine in DNA + S-adenosyl-L-homocysteine + H(+)</text>
        <dbReference type="Rhea" id="RHEA:15197"/>
        <dbReference type="Rhea" id="RHEA-COMP:12418"/>
        <dbReference type="Rhea" id="RHEA-COMP:12419"/>
        <dbReference type="ChEBI" id="CHEBI:15378"/>
        <dbReference type="ChEBI" id="CHEBI:57856"/>
        <dbReference type="ChEBI" id="CHEBI:59789"/>
        <dbReference type="ChEBI" id="CHEBI:90615"/>
        <dbReference type="ChEBI" id="CHEBI:90616"/>
        <dbReference type="EC" id="2.1.1.72"/>
    </reaction>
</comment>
<name>A0A411YKZ0_9ACTN</name>
<dbReference type="PROSITE" id="PS00092">
    <property type="entry name" value="N6_MTASE"/>
    <property type="match status" value="1"/>
</dbReference>
<dbReference type="InterPro" id="IPR002052">
    <property type="entry name" value="DNA_methylase_N6_adenine_CS"/>
</dbReference>
<evidence type="ECO:0000259" key="7">
    <source>
        <dbReference type="Pfam" id="PF07669"/>
    </source>
</evidence>